<feature type="signal peptide" evidence="1">
    <location>
        <begin position="1"/>
        <end position="22"/>
    </location>
</feature>
<dbReference type="EMBL" id="JAAGNN010000002">
    <property type="protein sequence ID" value="KAF4093204.1"/>
    <property type="molecule type" value="Genomic_DNA"/>
</dbReference>
<name>A0A7J6BDM9_AMEME</name>
<dbReference type="Proteomes" id="UP000593565">
    <property type="component" value="Unassembled WGS sequence"/>
</dbReference>
<comment type="caution">
    <text evidence="3">The sequence shown here is derived from an EMBL/GenBank/DDBJ whole genome shotgun (WGS) entry which is preliminary data.</text>
</comment>
<evidence type="ECO:0000256" key="1">
    <source>
        <dbReference type="SAM" id="SignalP"/>
    </source>
</evidence>
<evidence type="ECO:0000259" key="2">
    <source>
        <dbReference type="SMART" id="SM00078"/>
    </source>
</evidence>
<keyword evidence="1" id="KW-0732">Signal</keyword>
<keyword evidence="4" id="KW-1185">Reference proteome</keyword>
<sequence>MLRVRLLLLLFCSVAPLRPGAGFGSRRLCGVQLVEALLLVCGDKGLFYQSGRRGRDEDIRVMMTDGAVSHRRSLKVVVRDLKTSRLCGSACGQNSERGSHQVRHCSDGVEEEEEEFMADKRTVDLRHYHGNGRTLCSQHRLTDRLFDVKPASALRVNQALLLEEGQA</sequence>
<dbReference type="SUPFAM" id="SSF56994">
    <property type="entry name" value="Insulin-like"/>
    <property type="match status" value="1"/>
</dbReference>
<evidence type="ECO:0000313" key="3">
    <source>
        <dbReference type="EMBL" id="KAF4093204.1"/>
    </source>
</evidence>
<reference evidence="3 4" key="1">
    <citation type="submission" date="2020-02" db="EMBL/GenBank/DDBJ databases">
        <title>A chromosome-scale genome assembly of the black bullhead catfish (Ameiurus melas).</title>
        <authorList>
            <person name="Wen M."/>
            <person name="Zham M."/>
            <person name="Cabau C."/>
            <person name="Klopp C."/>
            <person name="Donnadieu C."/>
            <person name="Roques C."/>
            <person name="Bouchez O."/>
            <person name="Lampietro C."/>
            <person name="Jouanno E."/>
            <person name="Herpin A."/>
            <person name="Louis A."/>
            <person name="Berthelot C."/>
            <person name="Parey E."/>
            <person name="Roest-Crollius H."/>
            <person name="Braasch I."/>
            <person name="Postlethwait J."/>
            <person name="Robinson-Rechavi M."/>
            <person name="Echchiki A."/>
            <person name="Begum T."/>
            <person name="Montfort J."/>
            <person name="Schartl M."/>
            <person name="Bobe J."/>
            <person name="Guiguen Y."/>
        </authorList>
    </citation>
    <scope>NUCLEOTIDE SEQUENCE [LARGE SCALE GENOMIC DNA]</scope>
    <source>
        <strain evidence="3">M_S1</strain>
        <tissue evidence="3">Blood</tissue>
    </source>
</reference>
<dbReference type="SMART" id="SM00078">
    <property type="entry name" value="IlGF"/>
    <property type="match status" value="1"/>
</dbReference>
<dbReference type="AlphaFoldDB" id="A0A7J6BDM9"/>
<accession>A0A7J6BDM9</accession>
<evidence type="ECO:0000313" key="4">
    <source>
        <dbReference type="Proteomes" id="UP000593565"/>
    </source>
</evidence>
<dbReference type="GO" id="GO:0005179">
    <property type="term" value="F:hormone activity"/>
    <property type="evidence" value="ECO:0007669"/>
    <property type="project" value="InterPro"/>
</dbReference>
<dbReference type="Gene3D" id="1.10.100.10">
    <property type="entry name" value="Insulin-like"/>
    <property type="match status" value="1"/>
</dbReference>
<organism evidence="3 4">
    <name type="scientific">Ameiurus melas</name>
    <name type="common">Black bullhead</name>
    <name type="synonym">Silurus melas</name>
    <dbReference type="NCBI Taxonomy" id="219545"/>
    <lineage>
        <taxon>Eukaryota</taxon>
        <taxon>Metazoa</taxon>
        <taxon>Chordata</taxon>
        <taxon>Craniata</taxon>
        <taxon>Vertebrata</taxon>
        <taxon>Euteleostomi</taxon>
        <taxon>Actinopterygii</taxon>
        <taxon>Neopterygii</taxon>
        <taxon>Teleostei</taxon>
        <taxon>Ostariophysi</taxon>
        <taxon>Siluriformes</taxon>
        <taxon>Ictaluridae</taxon>
        <taxon>Ameiurus</taxon>
    </lineage>
</organism>
<dbReference type="GO" id="GO:0005576">
    <property type="term" value="C:extracellular region"/>
    <property type="evidence" value="ECO:0007669"/>
    <property type="project" value="InterPro"/>
</dbReference>
<dbReference type="Pfam" id="PF00049">
    <property type="entry name" value="Insulin"/>
    <property type="match status" value="1"/>
</dbReference>
<feature type="domain" description="Insulin-like" evidence="2">
    <location>
        <begin position="26"/>
        <end position="87"/>
    </location>
</feature>
<feature type="chain" id="PRO_5029726636" description="Insulin-like domain-containing protein" evidence="1">
    <location>
        <begin position="23"/>
        <end position="167"/>
    </location>
</feature>
<proteinExistence type="predicted"/>
<dbReference type="InterPro" id="IPR036438">
    <property type="entry name" value="Insulin-like_sf"/>
</dbReference>
<protein>
    <recommendedName>
        <fullName evidence="2">Insulin-like domain-containing protein</fullName>
    </recommendedName>
</protein>
<gene>
    <name evidence="3" type="ORF">AMELA_G00030070</name>
</gene>
<dbReference type="InterPro" id="IPR016179">
    <property type="entry name" value="Insulin-like"/>
</dbReference>